<proteinExistence type="predicted"/>
<dbReference type="EMBL" id="CABFPH010000020">
    <property type="protein sequence ID" value="VUD71303.1"/>
    <property type="molecule type" value="Genomic_DNA"/>
</dbReference>
<evidence type="ECO:0000259" key="1">
    <source>
        <dbReference type="PROSITE" id="PS50042"/>
    </source>
</evidence>
<keyword evidence="2" id="KW-0813">Transport</keyword>
<evidence type="ECO:0000313" key="2">
    <source>
        <dbReference type="EMBL" id="VUD71303.1"/>
    </source>
</evidence>
<dbReference type="OrthoDB" id="9807547at2"/>
<keyword evidence="2" id="KW-0407">Ion channel</keyword>
<gene>
    <name evidence="2" type="ORF">MET9862_01881</name>
</gene>
<dbReference type="Proteomes" id="UP000410984">
    <property type="component" value="Unassembled WGS sequence"/>
</dbReference>
<dbReference type="CDD" id="cd00038">
    <property type="entry name" value="CAP_ED"/>
    <property type="match status" value="1"/>
</dbReference>
<dbReference type="AlphaFoldDB" id="A0A509EDN8"/>
<dbReference type="Gene3D" id="2.60.120.10">
    <property type="entry name" value="Jelly Rolls"/>
    <property type="match status" value="1"/>
</dbReference>
<dbReference type="GO" id="GO:0034220">
    <property type="term" value="P:monoatomic ion transmembrane transport"/>
    <property type="evidence" value="ECO:0007669"/>
    <property type="project" value="UniProtKB-KW"/>
</dbReference>
<keyword evidence="3" id="KW-1185">Reference proteome</keyword>
<dbReference type="SMART" id="SM00100">
    <property type="entry name" value="cNMP"/>
    <property type="match status" value="1"/>
</dbReference>
<dbReference type="PROSITE" id="PS50042">
    <property type="entry name" value="CNMP_BINDING_3"/>
    <property type="match status" value="1"/>
</dbReference>
<feature type="domain" description="Cyclic nucleotide-binding" evidence="1">
    <location>
        <begin position="15"/>
        <end position="115"/>
    </location>
</feature>
<dbReference type="RefSeq" id="WP_142582739.1">
    <property type="nucleotide sequence ID" value="NZ_CABFPH010000020.1"/>
</dbReference>
<dbReference type="SUPFAM" id="SSF51206">
    <property type="entry name" value="cAMP-binding domain-like"/>
    <property type="match status" value="1"/>
</dbReference>
<reference evidence="2 3" key="1">
    <citation type="submission" date="2019-06" db="EMBL/GenBank/DDBJ databases">
        <authorList>
            <person name="Rodrigo-Torres L."/>
            <person name="Arahal R. D."/>
            <person name="Lucena T."/>
        </authorList>
    </citation>
    <scope>NUCLEOTIDE SEQUENCE [LARGE SCALE GENOMIC DNA]</scope>
    <source>
        <strain evidence="2 3">SB0023/3</strain>
    </source>
</reference>
<sequence length="150" mass="15690">MGLDDDIAILAAAPLFRFFGPDALRLITFASERRMLAADEVLFRPGDPADGAFVVMAGTLRLTPRAGGAEPVTAGRSALIGQLALFTGGERPCEARAAEAADVMRVTPILVRRLMAEFPAAATAIHDALAEDLAALSADLARLEAQFSGP</sequence>
<accession>A0A509EDN8</accession>
<dbReference type="InterPro" id="IPR018490">
    <property type="entry name" value="cNMP-bd_dom_sf"/>
</dbReference>
<name>A0A509EDN8_9HYPH</name>
<dbReference type="InterPro" id="IPR000595">
    <property type="entry name" value="cNMP-bd_dom"/>
</dbReference>
<keyword evidence="2" id="KW-0406">Ion transport</keyword>
<dbReference type="Pfam" id="PF00027">
    <property type="entry name" value="cNMP_binding"/>
    <property type="match status" value="1"/>
</dbReference>
<dbReference type="InterPro" id="IPR014710">
    <property type="entry name" value="RmlC-like_jellyroll"/>
</dbReference>
<evidence type="ECO:0000313" key="3">
    <source>
        <dbReference type="Proteomes" id="UP000410984"/>
    </source>
</evidence>
<protein>
    <submittedName>
        <fullName evidence="2">Cyclic nucleotide-gated potassium channel</fullName>
    </submittedName>
</protein>
<organism evidence="2 3">
    <name type="scientific">Methylobacterium symbioticum</name>
    <dbReference type="NCBI Taxonomy" id="2584084"/>
    <lineage>
        <taxon>Bacteria</taxon>
        <taxon>Pseudomonadati</taxon>
        <taxon>Pseudomonadota</taxon>
        <taxon>Alphaproteobacteria</taxon>
        <taxon>Hyphomicrobiales</taxon>
        <taxon>Methylobacteriaceae</taxon>
        <taxon>Methylobacterium</taxon>
    </lineage>
</organism>